<evidence type="ECO:0000313" key="2">
    <source>
        <dbReference type="Proteomes" id="UP000705867"/>
    </source>
</evidence>
<dbReference type="Gene3D" id="2.60.120.370">
    <property type="entry name" value="YhcH/YjgK/YiaL"/>
    <property type="match status" value="1"/>
</dbReference>
<sequence>MIVDSIENFRRYCAEGSRLHTGFTFLLGRKEELPDGRYPIDGDDVFALVQTYETDLPGKKRFEGHRKYIDIQYLLSGKEEIGWAPVPGLEIASPYSEERDVLFFTESPFTSPLALVPGIFAVFFPEDAHRPGCVLSAPCSVRKIVVKVRV</sequence>
<dbReference type="GO" id="GO:0005829">
    <property type="term" value="C:cytosol"/>
    <property type="evidence" value="ECO:0007669"/>
    <property type="project" value="TreeGrafter"/>
</dbReference>
<dbReference type="PANTHER" id="PTHR34986:SF1">
    <property type="entry name" value="PROTEIN YIAL"/>
    <property type="match status" value="1"/>
</dbReference>
<name>A0A953JCA2_9BACT</name>
<comment type="caution">
    <text evidence="1">The sequence shown here is derived from an EMBL/GenBank/DDBJ whole genome shotgun (WGS) entry which is preliminary data.</text>
</comment>
<dbReference type="InterPro" id="IPR037012">
    <property type="entry name" value="NanQ/TabA/YiaL_sf"/>
</dbReference>
<dbReference type="SUPFAM" id="SSF51197">
    <property type="entry name" value="Clavaminate synthase-like"/>
    <property type="match status" value="1"/>
</dbReference>
<dbReference type="InterPro" id="IPR004375">
    <property type="entry name" value="NanQ/TabA/YiaL"/>
</dbReference>
<proteinExistence type="predicted"/>
<dbReference type="Pfam" id="PF04074">
    <property type="entry name" value="DUF386"/>
    <property type="match status" value="1"/>
</dbReference>
<dbReference type="Proteomes" id="UP000705867">
    <property type="component" value="Unassembled WGS sequence"/>
</dbReference>
<reference evidence="1" key="1">
    <citation type="journal article" date="2021" name="bioRxiv">
        <title>Unraveling nitrogen, sulfur and carbon metabolic pathways and microbial community transcriptional responses to substrate deprivation and toxicity stresses in a bioreactor mimicking anoxic brackish coastal sediment conditions.</title>
        <authorList>
            <person name="Martins P.D."/>
            <person name="Echeveste M.J."/>
            <person name="Arshad A."/>
            <person name="Kurth J."/>
            <person name="Ouboter H."/>
            <person name="Jetten M.S.M."/>
            <person name="Welte C.U."/>
        </authorList>
    </citation>
    <scope>NUCLEOTIDE SEQUENCE</scope>
    <source>
        <strain evidence="1">MAG_39</strain>
    </source>
</reference>
<protein>
    <submittedName>
        <fullName evidence="1">YhcH/YjgK/YiaL family protein</fullName>
    </submittedName>
</protein>
<organism evidence="1 2">
    <name type="scientific">Candidatus Nitrobium versatile</name>
    <dbReference type="NCBI Taxonomy" id="2884831"/>
    <lineage>
        <taxon>Bacteria</taxon>
        <taxon>Pseudomonadati</taxon>
        <taxon>Nitrospirota</taxon>
        <taxon>Nitrospiria</taxon>
        <taxon>Nitrospirales</taxon>
        <taxon>Nitrospiraceae</taxon>
        <taxon>Candidatus Nitrobium</taxon>
    </lineage>
</organism>
<reference evidence="1" key="2">
    <citation type="submission" date="2021-08" db="EMBL/GenBank/DDBJ databases">
        <authorList>
            <person name="Dalcin Martins P."/>
        </authorList>
    </citation>
    <scope>NUCLEOTIDE SEQUENCE</scope>
    <source>
        <strain evidence="1">MAG_39</strain>
    </source>
</reference>
<evidence type="ECO:0000313" key="1">
    <source>
        <dbReference type="EMBL" id="MBZ0156114.1"/>
    </source>
</evidence>
<gene>
    <name evidence="1" type="ORF">K8I29_07850</name>
</gene>
<dbReference type="NCBIfam" id="TIGR00022">
    <property type="entry name" value="YhcH/YjgK/YiaL family protein"/>
    <property type="match status" value="1"/>
</dbReference>
<dbReference type="AlphaFoldDB" id="A0A953JCA2"/>
<dbReference type="PANTHER" id="PTHR34986">
    <property type="entry name" value="EVOLVED BETA-GALACTOSIDASE SUBUNIT BETA"/>
    <property type="match status" value="1"/>
</dbReference>
<accession>A0A953JCA2</accession>
<dbReference type="EMBL" id="JAIOIV010000064">
    <property type="protein sequence ID" value="MBZ0156114.1"/>
    <property type="molecule type" value="Genomic_DNA"/>
</dbReference>